<dbReference type="EC" id="3.2.2.29" evidence="19"/>
<feature type="compositionally biased region" description="Pro residues" evidence="22">
    <location>
        <begin position="1117"/>
        <end position="1127"/>
    </location>
</feature>
<evidence type="ECO:0000256" key="15">
    <source>
        <dbReference type="ARBA" id="ARBA00023242"/>
    </source>
</evidence>
<evidence type="ECO:0000256" key="2">
    <source>
        <dbReference type="ARBA" id="ARBA00010489"/>
    </source>
</evidence>
<evidence type="ECO:0000256" key="10">
    <source>
        <dbReference type="ARBA" id="ARBA00022853"/>
    </source>
</evidence>
<evidence type="ECO:0000256" key="4">
    <source>
        <dbReference type="ARBA" id="ARBA00022499"/>
    </source>
</evidence>
<dbReference type="Gene3D" id="3.40.470.10">
    <property type="entry name" value="Uracil-DNA glycosylase-like domain"/>
    <property type="match status" value="1"/>
</dbReference>
<dbReference type="OrthoDB" id="565731at2759"/>
<organism evidence="23">
    <name type="scientific">Cyprideis torosa</name>
    <dbReference type="NCBI Taxonomy" id="163714"/>
    <lineage>
        <taxon>Eukaryota</taxon>
        <taxon>Metazoa</taxon>
        <taxon>Ecdysozoa</taxon>
        <taxon>Arthropoda</taxon>
        <taxon>Crustacea</taxon>
        <taxon>Oligostraca</taxon>
        <taxon>Ostracoda</taxon>
        <taxon>Podocopa</taxon>
        <taxon>Podocopida</taxon>
        <taxon>Cytherocopina</taxon>
        <taxon>Cytheroidea</taxon>
        <taxon>Cytherideidae</taxon>
        <taxon>Cyprideis</taxon>
    </lineage>
</organism>
<dbReference type="InterPro" id="IPR036397">
    <property type="entry name" value="RNaseH_sf"/>
</dbReference>
<keyword evidence="10" id="KW-0156">Chromatin regulator</keyword>
<feature type="compositionally biased region" description="Polar residues" evidence="22">
    <location>
        <begin position="945"/>
        <end position="960"/>
    </location>
</feature>
<feature type="region of interest" description="Disordered" evidence="22">
    <location>
        <begin position="482"/>
        <end position="551"/>
    </location>
</feature>
<feature type="compositionally biased region" description="Low complexity" evidence="22">
    <location>
        <begin position="1063"/>
        <end position="1086"/>
    </location>
</feature>
<feature type="compositionally biased region" description="Low complexity" evidence="22">
    <location>
        <begin position="428"/>
        <end position="452"/>
    </location>
</feature>
<gene>
    <name evidence="23" type="ORF">CTOB1V02_LOCUS522</name>
</gene>
<feature type="region of interest" description="Disordered" evidence="22">
    <location>
        <begin position="380"/>
        <end position="406"/>
    </location>
</feature>
<dbReference type="GO" id="GO:0006364">
    <property type="term" value="P:rRNA processing"/>
    <property type="evidence" value="ECO:0007669"/>
    <property type="project" value="InterPro"/>
</dbReference>
<feature type="compositionally biased region" description="Low complexity" evidence="22">
    <location>
        <begin position="810"/>
        <end position="829"/>
    </location>
</feature>
<feature type="compositionally biased region" description="Basic residues" evidence="22">
    <location>
        <begin position="874"/>
        <end position="883"/>
    </location>
</feature>
<keyword evidence="13" id="KW-0804">Transcription</keyword>
<dbReference type="InterPro" id="IPR015637">
    <property type="entry name" value="MUG/TDG"/>
</dbReference>
<evidence type="ECO:0000256" key="8">
    <source>
        <dbReference type="ARBA" id="ARBA00022839"/>
    </source>
</evidence>
<dbReference type="InterPro" id="IPR037431">
    <property type="entry name" value="REX4_DEDDh_dom"/>
</dbReference>
<evidence type="ECO:0000313" key="23">
    <source>
        <dbReference type="EMBL" id="CAD7222520.1"/>
    </source>
</evidence>
<dbReference type="SUPFAM" id="SSF52141">
    <property type="entry name" value="Uracil-DNA glycosylase-like"/>
    <property type="match status" value="1"/>
</dbReference>
<evidence type="ECO:0000256" key="16">
    <source>
        <dbReference type="ARBA" id="ARBA00052915"/>
    </source>
</evidence>
<evidence type="ECO:0000256" key="1">
    <source>
        <dbReference type="ARBA" id="ARBA00004123"/>
    </source>
</evidence>
<dbReference type="Pfam" id="PF03167">
    <property type="entry name" value="UDG"/>
    <property type="match status" value="1"/>
</dbReference>
<dbReference type="GO" id="GO:0006285">
    <property type="term" value="P:base-excision repair, AP site formation"/>
    <property type="evidence" value="ECO:0007669"/>
    <property type="project" value="InterPro"/>
</dbReference>
<dbReference type="Gene3D" id="3.30.420.10">
    <property type="entry name" value="Ribonuclease H-like superfamily/Ribonuclease H"/>
    <property type="match status" value="1"/>
</dbReference>
<evidence type="ECO:0000256" key="12">
    <source>
        <dbReference type="ARBA" id="ARBA00023159"/>
    </source>
</evidence>
<evidence type="ECO:0000256" key="9">
    <source>
        <dbReference type="ARBA" id="ARBA00022843"/>
    </source>
</evidence>
<dbReference type="GO" id="GO:0141016">
    <property type="term" value="F:G/T mismatch-specific thymine-DNA glycosylase activity"/>
    <property type="evidence" value="ECO:0007669"/>
    <property type="project" value="UniProtKB-EC"/>
</dbReference>
<dbReference type="InterPro" id="IPR012337">
    <property type="entry name" value="RNaseH-like_sf"/>
</dbReference>
<dbReference type="SUPFAM" id="SSF53098">
    <property type="entry name" value="Ribonuclease H-like"/>
    <property type="match status" value="1"/>
</dbReference>
<evidence type="ECO:0000256" key="13">
    <source>
        <dbReference type="ARBA" id="ARBA00023163"/>
    </source>
</evidence>
<keyword evidence="4" id="KW-1017">Isopeptide bond</keyword>
<feature type="compositionally biased region" description="Low complexity" evidence="22">
    <location>
        <begin position="1128"/>
        <end position="1149"/>
    </location>
</feature>
<keyword evidence="8" id="KW-0269">Exonuclease</keyword>
<dbReference type="PANTHER" id="PTHR12159">
    <property type="entry name" value="G/T AND G/U MISMATCH-SPECIFIC DNA GLYCOSYLASE"/>
    <property type="match status" value="1"/>
</dbReference>
<dbReference type="PANTHER" id="PTHR12159:SF9">
    <property type="entry name" value="G_T MISMATCH-SPECIFIC THYMINE DNA GLYCOSYLASE"/>
    <property type="match status" value="1"/>
</dbReference>
<evidence type="ECO:0000256" key="5">
    <source>
        <dbReference type="ARBA" id="ARBA00022722"/>
    </source>
</evidence>
<keyword evidence="15" id="KW-0539">Nucleus</keyword>
<evidence type="ECO:0000256" key="17">
    <source>
        <dbReference type="ARBA" id="ARBA00061261"/>
    </source>
</evidence>
<keyword evidence="12" id="KW-0010">Activator</keyword>
<comment type="similarity">
    <text evidence="17">Belongs to the uracil-DNA glycosylase (UDG) superfamily. TDG/mug family.</text>
</comment>
<feature type="region of interest" description="Disordered" evidence="22">
    <location>
        <begin position="33"/>
        <end position="108"/>
    </location>
</feature>
<dbReference type="GO" id="GO:0005654">
    <property type="term" value="C:nucleoplasm"/>
    <property type="evidence" value="ECO:0007669"/>
    <property type="project" value="UniProtKB-ARBA"/>
</dbReference>
<keyword evidence="5" id="KW-0540">Nuclease</keyword>
<evidence type="ECO:0000256" key="11">
    <source>
        <dbReference type="ARBA" id="ARBA00023015"/>
    </source>
</evidence>
<comment type="subunit">
    <text evidence="18">Homodimer. Interacts with AICDA and GADD45A.</text>
</comment>
<sequence>MTASSTASVRRAVGRTTIVFPNSLDRLRFTVRKQAGQGHSQREHHTEGQDNVACPLPAPVVTEEEAQKRDKSKKPLKMKRKRHLWKKGRHPENCPNPASAPPSVESVPKSIETVRTRLAVPTTPQEASANWKSLMQVIGKAEKRKSDSPGQPTVPTKRQRFPASADQSAALDIWFDGVDELLLLPNKSVKAAADSASSTKAVVSSGSESSLVKEAAFKGLTRIIAMDCEMVGVGENGTESHLARVSIVNHFGHCVYDKYVRPRERVTDYRTFVSGVTREQLMKGEEFSTVQAEVSKILENRILVGHALKNDLQVLLLSHPRKMIRDTARFKPFRQLFGGRTPSLKNLTQRLLGVTVQDGQHDSVQDAQAAMRIFTMNRRRWEAEQRKGKPSSSASKKQESDMSSSMMFEQGRNNNMCMYEEQMISSFESVSQQQSEHQGYSSSQYSYSSNYGPPGGPVSGNSRMEEYMYSSGPPGSHYLPHMTSNIPGGYGPHGGELPPRSMGGDPYQFEPSMEPGGPGHLPPPQRKRGRKRRTPAVPPGATLTELDCSPEDLGEFGGRALPPVRERKKWDRFNGMPIEEVKLKTLPDHLVPNLDILMVGINPGLYAAYKGHHYAGPGNHFWKCLYLSGLIPEPLTAEDDGKLLEYGIGFTNMVQRPTKGSQDLSRREIKEGAMALRAKIHKFLPKIVVFNGKGIYEVFSGRKDFPFGKQPDPIEGCNTLVWVMPSSSARCAQLPRASDKVPFYMALRKLRDYLTGRISTLDESEVVFHDVRGMEERFKLEIKDEEEVGPLGSDEHPGYMERILPPPRTPSSGSSSALSMMEAPSQTQPTGPPWGQPIKKKRGRPRKPRPGDPVPPVELVPEAGASFENSMTLLKKRRGRPKKNANPQLEDGPPPAQGPPYFPPNGDFPANGAGYPQLSPYGMGTPPSNCRTDSVYSTPPPQPLTPYSSSGPPNLSQEFSSVPPGCMESLSQPPSNSMDRGTPSNPGSTAPSPGGEGNNSGPGFTPSSDDVGSSQTQPPSGECQPPFAPSTGDTRLRHPFDDQPSAPPRGMNYDNRGGGGTEMGTMGSQQQAAPPSGPPHQLQQSIPQPPSQPEVVSLSSSSAQSSPFHHGIRSPHQMPPSGPPSVFGPPSSSLSGGSFSSPGSSVSGSSLGGEEDVTAKSLHGLVSLVDQIPAIANGGGPHGCVPNEVPEGSVVCGHRGQLASPIGMRGPPQGMPPGPNSQDYLQGCYSVSHFGSPGAMYPGGNSPHASHPAYWNSAGSPYSPAGYSPGPYPSSQAPGYPSYPGPPCYSYQSSGYQAPGYYGSNGF</sequence>
<feature type="compositionally biased region" description="Polar residues" evidence="22">
    <location>
        <begin position="969"/>
        <end position="990"/>
    </location>
</feature>
<keyword evidence="7" id="KW-0378">Hydrolase</keyword>
<feature type="region of interest" description="Disordered" evidence="22">
    <location>
        <begin position="428"/>
        <end position="466"/>
    </location>
</feature>
<feature type="compositionally biased region" description="Polar residues" evidence="22">
    <location>
        <begin position="1005"/>
        <end position="1019"/>
    </location>
</feature>
<keyword evidence="14" id="KW-0234">DNA repair</keyword>
<feature type="region of interest" description="Disordered" evidence="22">
    <location>
        <begin position="785"/>
        <end position="1155"/>
    </location>
</feature>
<evidence type="ECO:0000256" key="19">
    <source>
        <dbReference type="ARBA" id="ARBA00066769"/>
    </source>
</evidence>
<dbReference type="GO" id="GO:0040029">
    <property type="term" value="P:epigenetic regulation of gene expression"/>
    <property type="evidence" value="ECO:0007669"/>
    <property type="project" value="UniProtKB-ARBA"/>
</dbReference>
<comment type="subcellular location">
    <subcellularLocation>
        <location evidence="1">Nucleus</location>
    </subcellularLocation>
</comment>
<dbReference type="EMBL" id="OB660068">
    <property type="protein sequence ID" value="CAD7222520.1"/>
    <property type="molecule type" value="Genomic_DNA"/>
</dbReference>
<feature type="compositionally biased region" description="Basic residues" evidence="22">
    <location>
        <begin position="70"/>
        <end position="89"/>
    </location>
</feature>
<feature type="compositionally biased region" description="Basic residues" evidence="22">
    <location>
        <begin position="838"/>
        <end position="848"/>
    </location>
</feature>
<evidence type="ECO:0000256" key="6">
    <source>
        <dbReference type="ARBA" id="ARBA00022763"/>
    </source>
</evidence>
<dbReference type="FunFam" id="3.40.470.10:FF:000002">
    <property type="entry name" value="G/T mismatch-specific thymine DNA glycosylase"/>
    <property type="match status" value="1"/>
</dbReference>
<dbReference type="Pfam" id="PF00929">
    <property type="entry name" value="RNase_T"/>
    <property type="match status" value="1"/>
</dbReference>
<evidence type="ECO:0000256" key="14">
    <source>
        <dbReference type="ARBA" id="ARBA00023204"/>
    </source>
</evidence>
<evidence type="ECO:0000256" key="20">
    <source>
        <dbReference type="ARBA" id="ARBA00071248"/>
    </source>
</evidence>
<evidence type="ECO:0000256" key="3">
    <source>
        <dbReference type="ARBA" id="ARBA00016937"/>
    </source>
</evidence>
<evidence type="ECO:0000256" key="7">
    <source>
        <dbReference type="ARBA" id="ARBA00022801"/>
    </source>
</evidence>
<feature type="compositionally biased region" description="Pro residues" evidence="22">
    <location>
        <begin position="892"/>
        <end position="903"/>
    </location>
</feature>
<keyword evidence="6" id="KW-0227">DNA damage</keyword>
<feature type="compositionally biased region" description="Polar residues" evidence="22">
    <location>
        <begin position="926"/>
        <end position="937"/>
    </location>
</feature>
<dbReference type="InterPro" id="IPR036895">
    <property type="entry name" value="Uracil-DNA_glycosylase-like_sf"/>
</dbReference>
<comment type="catalytic activity">
    <reaction evidence="16">
        <text>Hydrolyzes mismatched double-stranded DNA and polynucleotides, releasing free thymine.</text>
        <dbReference type="EC" id="3.2.2.29"/>
    </reaction>
</comment>
<proteinExistence type="inferred from homology"/>
<evidence type="ECO:0000256" key="22">
    <source>
        <dbReference type="SAM" id="MobiDB-lite"/>
    </source>
</evidence>
<feature type="compositionally biased region" description="Polar residues" evidence="22">
    <location>
        <begin position="390"/>
        <end position="406"/>
    </location>
</feature>
<keyword evidence="11" id="KW-0805">Transcription regulation</keyword>
<accession>A0A7R8W4G0</accession>
<keyword evidence="9" id="KW-0832">Ubl conjugation</keyword>
<feature type="compositionally biased region" description="Low complexity" evidence="22">
    <location>
        <begin position="1093"/>
        <end position="1107"/>
    </location>
</feature>
<name>A0A7R8W4G0_9CRUS</name>
<evidence type="ECO:0000256" key="21">
    <source>
        <dbReference type="ARBA" id="ARBA00083221"/>
    </source>
</evidence>
<evidence type="ECO:0000256" key="18">
    <source>
        <dbReference type="ARBA" id="ARBA00064519"/>
    </source>
</evidence>
<reference evidence="23" key="1">
    <citation type="submission" date="2020-11" db="EMBL/GenBank/DDBJ databases">
        <authorList>
            <person name="Tran Van P."/>
        </authorList>
    </citation>
    <scope>NUCLEOTIDE SEQUENCE</scope>
</reference>
<dbReference type="GO" id="GO:0004844">
    <property type="term" value="F:uracil DNA N-glycosylase activity"/>
    <property type="evidence" value="ECO:0007669"/>
    <property type="project" value="TreeGrafter"/>
</dbReference>
<dbReference type="GO" id="GO:0003677">
    <property type="term" value="F:DNA binding"/>
    <property type="evidence" value="ECO:0007669"/>
    <property type="project" value="UniProtKB-ARBA"/>
</dbReference>
<dbReference type="InterPro" id="IPR005122">
    <property type="entry name" value="Uracil-DNA_glycosylase-like"/>
</dbReference>
<dbReference type="FunFam" id="3.30.420.10:FF:000007">
    <property type="entry name" value="Interferon-stimulated exonuclease gene 20"/>
    <property type="match status" value="1"/>
</dbReference>
<comment type="similarity">
    <text evidence="2">Belongs to the REXO4 family.</text>
</comment>
<dbReference type="SMART" id="SM00479">
    <property type="entry name" value="EXOIII"/>
    <property type="match status" value="1"/>
</dbReference>
<dbReference type="GO" id="GO:0008408">
    <property type="term" value="F:3'-5' exonuclease activity"/>
    <property type="evidence" value="ECO:0007669"/>
    <property type="project" value="InterPro"/>
</dbReference>
<dbReference type="CDD" id="cd06144">
    <property type="entry name" value="REX4_like"/>
    <property type="match status" value="1"/>
</dbReference>
<dbReference type="GO" id="GO:0032183">
    <property type="term" value="F:SUMO binding"/>
    <property type="evidence" value="ECO:0007669"/>
    <property type="project" value="UniProtKB-ARBA"/>
</dbReference>
<feature type="compositionally biased region" description="Basic residues" evidence="22">
    <location>
        <begin position="525"/>
        <end position="534"/>
    </location>
</feature>
<feature type="region of interest" description="Disordered" evidence="22">
    <location>
        <begin position="140"/>
        <end position="162"/>
    </location>
</feature>
<dbReference type="CDD" id="cd10028">
    <property type="entry name" value="UDG-F2_TDG_MUG"/>
    <property type="match status" value="1"/>
</dbReference>
<protein>
    <recommendedName>
        <fullName evidence="20">G/T mismatch-specific thymine DNA glycosylase</fullName>
        <ecNumber evidence="19">3.2.2.29</ecNumber>
    </recommendedName>
    <alternativeName>
        <fullName evidence="3">RNA exonuclease 4</fullName>
    </alternativeName>
    <alternativeName>
        <fullName evidence="21">Thymine-DNA glycosylase</fullName>
    </alternativeName>
</protein>
<dbReference type="InterPro" id="IPR013520">
    <property type="entry name" value="Ribonucl_H"/>
</dbReference>